<evidence type="ECO:0000256" key="2">
    <source>
        <dbReference type="SAM" id="MobiDB-lite"/>
    </source>
</evidence>
<evidence type="ECO:0000256" key="1">
    <source>
        <dbReference type="ARBA" id="ARBA00022468"/>
    </source>
</evidence>
<dbReference type="InterPro" id="IPR039360">
    <property type="entry name" value="Ras_GTPase"/>
</dbReference>
<dbReference type="SUPFAM" id="SSF48350">
    <property type="entry name" value="GTPase activation domain, GAP"/>
    <property type="match status" value="1"/>
</dbReference>
<keyword evidence="1" id="KW-0343">GTPase activation</keyword>
<feature type="compositionally biased region" description="Basic and acidic residues" evidence="2">
    <location>
        <begin position="1"/>
        <end position="32"/>
    </location>
</feature>
<evidence type="ECO:0000313" key="5">
    <source>
        <dbReference type="Proteomes" id="UP001309876"/>
    </source>
</evidence>
<dbReference type="PANTHER" id="PTHR10194:SF60">
    <property type="entry name" value="RAS GTPASE-ACTIVATING PROTEIN RASKOL"/>
    <property type="match status" value="1"/>
</dbReference>
<protein>
    <submittedName>
        <fullName evidence="4">GTPase activating factor</fullName>
    </submittedName>
</protein>
<dbReference type="InterPro" id="IPR008936">
    <property type="entry name" value="Rho_GTPase_activation_prot"/>
</dbReference>
<feature type="domain" description="Ras-GAP" evidence="3">
    <location>
        <begin position="705"/>
        <end position="940"/>
    </location>
</feature>
<feature type="compositionally biased region" description="Low complexity" evidence="2">
    <location>
        <begin position="1148"/>
        <end position="1157"/>
    </location>
</feature>
<dbReference type="EMBL" id="JAVRRJ010000008">
    <property type="protein sequence ID" value="KAK5082130.1"/>
    <property type="molecule type" value="Genomic_DNA"/>
</dbReference>
<name>A0AAN7Y4I8_9EURO</name>
<accession>A0AAN7Y4I8</accession>
<dbReference type="Gene3D" id="1.10.506.10">
    <property type="entry name" value="GTPase Activation - p120gap, domain 1"/>
    <property type="match status" value="1"/>
</dbReference>
<feature type="region of interest" description="Disordered" evidence="2">
    <location>
        <begin position="1108"/>
        <end position="1183"/>
    </location>
</feature>
<dbReference type="PROSITE" id="PS50018">
    <property type="entry name" value="RAS_GTPASE_ACTIV_2"/>
    <property type="match status" value="1"/>
</dbReference>
<proteinExistence type="predicted"/>
<gene>
    <name evidence="4" type="primary">BUD2</name>
    <name evidence="4" type="ORF">LTR05_007273</name>
</gene>
<dbReference type="CDD" id="cd05137">
    <property type="entry name" value="RasGAP_CLA2_BUD2"/>
    <property type="match status" value="1"/>
</dbReference>
<evidence type="ECO:0000259" key="3">
    <source>
        <dbReference type="PROSITE" id="PS50018"/>
    </source>
</evidence>
<organism evidence="4 5">
    <name type="scientific">Lithohypha guttulata</name>
    <dbReference type="NCBI Taxonomy" id="1690604"/>
    <lineage>
        <taxon>Eukaryota</taxon>
        <taxon>Fungi</taxon>
        <taxon>Dikarya</taxon>
        <taxon>Ascomycota</taxon>
        <taxon>Pezizomycotina</taxon>
        <taxon>Eurotiomycetes</taxon>
        <taxon>Chaetothyriomycetidae</taxon>
        <taxon>Chaetothyriales</taxon>
        <taxon>Trichomeriaceae</taxon>
        <taxon>Lithohypha</taxon>
    </lineage>
</organism>
<dbReference type="Pfam" id="PF00616">
    <property type="entry name" value="RasGAP"/>
    <property type="match status" value="1"/>
</dbReference>
<keyword evidence="5" id="KW-1185">Reference proteome</keyword>
<feature type="compositionally biased region" description="Polar residues" evidence="2">
    <location>
        <begin position="47"/>
        <end position="81"/>
    </location>
</feature>
<dbReference type="InterPro" id="IPR001936">
    <property type="entry name" value="RasGAP_dom"/>
</dbReference>
<reference evidence="4 5" key="1">
    <citation type="submission" date="2023-08" db="EMBL/GenBank/DDBJ databases">
        <title>Black Yeasts Isolated from many extreme environments.</title>
        <authorList>
            <person name="Coleine C."/>
            <person name="Stajich J.E."/>
            <person name="Selbmann L."/>
        </authorList>
    </citation>
    <scope>NUCLEOTIDE SEQUENCE [LARGE SCALE GENOMIC DNA]</scope>
    <source>
        <strain evidence="4 5">CCFEE 5910</strain>
    </source>
</reference>
<sequence length="1200" mass="134834">MKKHDWDRNGGHHGAREVRRLSRRRSDLRRDQTYGVSSDRTIRAVTPDSTPEITALPSPSSFTAHNPRSQTRGNTTSVSNTTDEESGADRRKVKKKQKDVAAVDTSPNSSFFGKTKGRLRLGSITSPSTSVPRLDDPTLSIGFPSVVQASVFPDLKDLQRQLPKATRRTFSSDSTTTATASSIRSPVIFESDSERILKLMKTVCGRMHGILFYRLSGSTSWHSGYCAINVAPGSLVCQMRGVVTQQETLIPDLRGCTVRTHYDSVTQTTHLSVVLPVSGFGYDLRPSVPETFDSWLAALLCWQPLKPKGMYNKLVKTQPMSTDKANAGSRRLSDLSTPRSAAVVKSSQMLMWDGALPSGSCRRQAKRVKIGPYEQRSWRRVNCTLHENGTLRLLAEENATPIRSLRLNNLTRCAVQRLDDSVLGAPYCIAIHPQYTVGMIQSSVSVPLALSLTSRVAFEAWFVLLQAMTVPELYGPEVEAVPRNRPTSSGGTTSPSRHMFRIERSLKVRIVEAKFQEDVRWHHQQNSRYWKPLPNPVVEGGFDVYADVLLGRDLRARTVNKPLSSSVFWAEEFHLADIPSVLTRISIVLKKGNPDEREWTMFPRGEYEISAEDDSPDFEAIEVASHDPVYARVDVQLQDLEQDKMIEKWWALIDSNGTNIGSALIKLVMEEHIVLLESEYAEVSTLLHNFDNSLTSQLGQVLGTELKQLSDILLDIFQASDKAEEWINNLVEEEIDGIYREQPPSVRMRFSGRIRSNDSYESAEQRELLVRDLSRSATLEANLLFRGNSLVTKALDAHMRRIGKEYLERTLGEKLRAIVANNPNCEVDPNKISSTDQLDRNWANLIAHTTSIWQSIAASVSKCPGGIRQVLKHVGSCAEDRYGSFIRTVRYTSVSGFLFLRLFCPCILNPRLFGLLEDHPSEKPRRTLTLIAKGLMSLANLAKFGQKEPWMEPMNKFITAATPEFKIFIDEFCAWSPSMGSFHEPQYQAAAQVRQRLPPVSREGLLSLPFLLDGPRSLATLVDLWMEHVPSNIMETPTEESVKAFHNACLNLGRKTKECMANAEVAQEPNSNLERQWQKMLSEQPKVRLNHNHNPFDEMYPDSEITALPQPADARGYGSQRSLVRPGDSSGERDEARSLREAPFRTMTSSTNSSNVSIEGFEDYRNRQKARGGAGRGRHLEISNHRIPRVESPTMELNRF</sequence>
<feature type="compositionally biased region" description="Basic and acidic residues" evidence="2">
    <location>
        <begin position="1130"/>
        <end position="1143"/>
    </location>
</feature>
<dbReference type="AlphaFoldDB" id="A0AAN7Y4I8"/>
<dbReference type="Proteomes" id="UP001309876">
    <property type="component" value="Unassembled WGS sequence"/>
</dbReference>
<dbReference type="PANTHER" id="PTHR10194">
    <property type="entry name" value="RAS GTPASE-ACTIVATING PROTEINS"/>
    <property type="match status" value="1"/>
</dbReference>
<feature type="region of interest" description="Disordered" evidence="2">
    <location>
        <begin position="1"/>
        <end position="111"/>
    </location>
</feature>
<dbReference type="GO" id="GO:0005096">
    <property type="term" value="F:GTPase activator activity"/>
    <property type="evidence" value="ECO:0007669"/>
    <property type="project" value="UniProtKB-KW"/>
</dbReference>
<dbReference type="SMART" id="SM00323">
    <property type="entry name" value="RasGAP"/>
    <property type="match status" value="1"/>
</dbReference>
<evidence type="ECO:0000313" key="4">
    <source>
        <dbReference type="EMBL" id="KAK5082130.1"/>
    </source>
</evidence>
<comment type="caution">
    <text evidence="4">The sequence shown here is derived from an EMBL/GenBank/DDBJ whole genome shotgun (WGS) entry which is preliminary data.</text>
</comment>